<evidence type="ECO:0000313" key="2">
    <source>
        <dbReference type="Proteomes" id="UP000234479"/>
    </source>
</evidence>
<gene>
    <name evidence="1" type="ORF">SGCZBJ_02270</name>
</gene>
<comment type="caution">
    <text evidence="1">The sequence shown here is derived from an EMBL/GenBank/DDBJ whole genome shotgun (WGS) entry which is preliminary data.</text>
</comment>
<reference evidence="1 2" key="1">
    <citation type="submission" date="2017-12" db="EMBL/GenBank/DDBJ databases">
        <title>The genome sequence of Caulobacter sp. 410.</title>
        <authorList>
            <person name="Gao J."/>
            <person name="Mao X."/>
            <person name="Sun J."/>
        </authorList>
    </citation>
    <scope>NUCLEOTIDE SEQUENCE [LARGE SCALE GENOMIC DNA]</scope>
    <source>
        <strain evidence="1 2">410</strain>
    </source>
</reference>
<dbReference type="RefSeq" id="WP_101716416.1">
    <property type="nucleotide sequence ID" value="NZ_PJRS01000008.1"/>
</dbReference>
<keyword evidence="2" id="KW-1185">Reference proteome</keyword>
<dbReference type="Proteomes" id="UP000234479">
    <property type="component" value="Unassembled WGS sequence"/>
</dbReference>
<dbReference type="AlphaFoldDB" id="A0A2N5DR96"/>
<protein>
    <submittedName>
        <fullName evidence="1">Pectin acetylesterase</fullName>
    </submittedName>
</protein>
<organism evidence="1 2">
    <name type="scientific">Caulobacter zeae</name>
    <dbReference type="NCBI Taxonomy" id="2055137"/>
    <lineage>
        <taxon>Bacteria</taxon>
        <taxon>Pseudomonadati</taxon>
        <taxon>Pseudomonadota</taxon>
        <taxon>Alphaproteobacteria</taxon>
        <taxon>Caulobacterales</taxon>
        <taxon>Caulobacteraceae</taxon>
        <taxon>Caulobacter</taxon>
    </lineage>
</organism>
<evidence type="ECO:0000313" key="1">
    <source>
        <dbReference type="EMBL" id="PLR28573.1"/>
    </source>
</evidence>
<accession>A0A2N5DR96</accession>
<dbReference type="Gene3D" id="3.40.50.1820">
    <property type="entry name" value="alpha/beta hydrolase"/>
    <property type="match status" value="1"/>
</dbReference>
<dbReference type="SUPFAM" id="SSF53474">
    <property type="entry name" value="alpha/beta-Hydrolases"/>
    <property type="match status" value="1"/>
</dbReference>
<sequence length="261" mass="27921">MQQPTEIIVLSDGPANIIEGAWPDRTIDQVTRAELHAFRVEAPRGRVLVCAGGGYLRLMHDREGVEAALWLNGLGYDAYVLAHRLPGAASPDGVWPFDIALTDGLSALEKIPNDLPRFVLGLSSGGHLAGTLACQPGANLAGVLITYAPINANHRDYKAPAGKPDYPPVEKQAFYDAWPIGIAAQPHGVPACPVFLAYALLDEMVPVEHALNFITTARDLKLDLDAHVFGQAPHGFALRELAGTQGSWPEVAARWMAAKAG</sequence>
<dbReference type="EMBL" id="PJRS01000008">
    <property type="protein sequence ID" value="PLR28573.1"/>
    <property type="molecule type" value="Genomic_DNA"/>
</dbReference>
<dbReference type="OrthoDB" id="7840506at2"/>
<proteinExistence type="predicted"/>
<dbReference type="InterPro" id="IPR029058">
    <property type="entry name" value="AB_hydrolase_fold"/>
</dbReference>
<name>A0A2N5DR96_9CAUL</name>